<name>A0A836CB67_9STRA</name>
<dbReference type="EMBL" id="JAFCMP010000520">
    <property type="protein sequence ID" value="KAG5177911.1"/>
    <property type="molecule type" value="Genomic_DNA"/>
</dbReference>
<comment type="caution">
    <text evidence="1">The sequence shown here is derived from an EMBL/GenBank/DDBJ whole genome shotgun (WGS) entry which is preliminary data.</text>
</comment>
<evidence type="ECO:0000313" key="2">
    <source>
        <dbReference type="Proteomes" id="UP000664859"/>
    </source>
</evidence>
<organism evidence="1 2">
    <name type="scientific">Tribonema minus</name>
    <dbReference type="NCBI Taxonomy" id="303371"/>
    <lineage>
        <taxon>Eukaryota</taxon>
        <taxon>Sar</taxon>
        <taxon>Stramenopiles</taxon>
        <taxon>Ochrophyta</taxon>
        <taxon>PX clade</taxon>
        <taxon>Xanthophyceae</taxon>
        <taxon>Tribonematales</taxon>
        <taxon>Tribonemataceae</taxon>
        <taxon>Tribonema</taxon>
    </lineage>
</organism>
<sequence length="376" mass="40244">MTTPVPVHCALRRAVCLADSGCSAAPVAGNGAVAPQECRTDFVNKHQVEQQVDRSRLQRRYHPVRSDQLRQDNRGSLRKHCFSALLRHHAHTTPPPPPPPPPSPALQKISRLDALGFEVSAVDRFEPPQPVTILVGHGSSGEFIKLLFLESVQDSARVRNEWYYGDIVNAAVGRDGKALCFKFINTDDHKMIMSLVGTLPTPVPMLGPQKYLDALTESTAVLPCKLSAATMAELWAFLSQRNITSATADAVRAYVNRRRLVKEKQREGQWAEDLQQWIAPAPPRQDAVSTATVTGDDSGSDGKVNACDTALVVASAAAVTGDAKDGSKKLSAPDTSLVVAASAATATKDDSGGGGEKRDDACDAALASGYEMVDGQ</sequence>
<dbReference type="AlphaFoldDB" id="A0A836CB67"/>
<accession>A0A836CB67</accession>
<protein>
    <submittedName>
        <fullName evidence="1">Uncharacterized protein</fullName>
    </submittedName>
</protein>
<keyword evidence="2" id="KW-1185">Reference proteome</keyword>
<proteinExistence type="predicted"/>
<reference evidence="1" key="1">
    <citation type="submission" date="2021-02" db="EMBL/GenBank/DDBJ databases">
        <title>First Annotated Genome of the Yellow-green Alga Tribonema minus.</title>
        <authorList>
            <person name="Mahan K.M."/>
        </authorList>
    </citation>
    <scope>NUCLEOTIDE SEQUENCE</scope>
    <source>
        <strain evidence="1">UTEX B ZZ1240</strain>
    </source>
</reference>
<gene>
    <name evidence="1" type="ORF">JKP88DRAFT_248510</name>
</gene>
<evidence type="ECO:0000313" key="1">
    <source>
        <dbReference type="EMBL" id="KAG5177911.1"/>
    </source>
</evidence>
<dbReference type="Proteomes" id="UP000664859">
    <property type="component" value="Unassembled WGS sequence"/>
</dbReference>